<accession>A0A0B5JBD2</accession>
<proteinExistence type="predicted"/>
<dbReference type="GeneID" id="23463233"/>
<evidence type="ECO:0000259" key="5">
    <source>
        <dbReference type="SMART" id="SM00487"/>
    </source>
</evidence>
<dbReference type="SMART" id="SM00487">
    <property type="entry name" value="DEXDc"/>
    <property type="match status" value="1"/>
</dbReference>
<reference evidence="6 7" key="1">
    <citation type="journal article" date="2015" name="Parasitol. Res.">
        <title>Viruses in close associations with free-living amoebae.</title>
        <authorList>
            <person name="Scheid P."/>
        </authorList>
    </citation>
    <scope>NUCLEOTIDE SEQUENCE [LARGE SCALE GENOMIC DNA]</scope>
    <source>
        <strain evidence="6">KlaHel</strain>
    </source>
</reference>
<dbReference type="GO" id="GO:0005524">
    <property type="term" value="F:ATP binding"/>
    <property type="evidence" value="ECO:0007669"/>
    <property type="project" value="UniProtKB-KW"/>
</dbReference>
<evidence type="ECO:0000256" key="4">
    <source>
        <dbReference type="SAM" id="MobiDB-lite"/>
    </source>
</evidence>
<dbReference type="InterPro" id="IPR027417">
    <property type="entry name" value="P-loop_NTPase"/>
</dbReference>
<dbReference type="GO" id="GO:0006281">
    <property type="term" value="P:DNA repair"/>
    <property type="evidence" value="ECO:0007669"/>
    <property type="project" value="TreeGrafter"/>
</dbReference>
<dbReference type="Pfam" id="PF00176">
    <property type="entry name" value="SNF2-rel_dom"/>
    <property type="match status" value="1"/>
</dbReference>
<feature type="compositionally biased region" description="Basic and acidic residues" evidence="4">
    <location>
        <begin position="242"/>
        <end position="251"/>
    </location>
</feature>
<dbReference type="PANTHER" id="PTHR45626">
    <property type="entry name" value="TRANSCRIPTION TERMINATION FACTOR 2-RELATED"/>
    <property type="match status" value="1"/>
</dbReference>
<evidence type="ECO:0000256" key="2">
    <source>
        <dbReference type="ARBA" id="ARBA00022801"/>
    </source>
</evidence>
<dbReference type="InterPro" id="IPR014001">
    <property type="entry name" value="Helicase_ATP-bd"/>
</dbReference>
<evidence type="ECO:0000256" key="3">
    <source>
        <dbReference type="ARBA" id="ARBA00022840"/>
    </source>
</evidence>
<evidence type="ECO:0000256" key="1">
    <source>
        <dbReference type="ARBA" id="ARBA00022741"/>
    </source>
</evidence>
<keyword evidence="3" id="KW-0067">ATP-binding</keyword>
<feature type="domain" description="Helicase ATP-binding" evidence="5">
    <location>
        <begin position="28"/>
        <end position="358"/>
    </location>
</feature>
<dbReference type="KEGG" id="vg:23463233"/>
<dbReference type="GO" id="GO:0016787">
    <property type="term" value="F:hydrolase activity"/>
    <property type="evidence" value="ECO:0007669"/>
    <property type="project" value="UniProtKB-KW"/>
</dbReference>
<dbReference type="InterPro" id="IPR050628">
    <property type="entry name" value="SNF2_RAD54_helicase_TF"/>
</dbReference>
<dbReference type="InterPro" id="IPR000330">
    <property type="entry name" value="SNF2_N"/>
</dbReference>
<dbReference type="Proteomes" id="UP000202511">
    <property type="component" value="Segment"/>
</dbReference>
<dbReference type="EMBL" id="KP136319">
    <property type="protein sequence ID" value="AJF98316.1"/>
    <property type="molecule type" value="Genomic_DNA"/>
</dbReference>
<sequence length="454" mass="49287">MEASDGDDRRQQQERDARLDAALRASGVTLTPHPHQRTAVRWWLGREGTKPEDRATTSGGILADEMGLGKSMSAVMSVLLCRSILAGRAAPRMRVAPPPRPGAWAVTSAPVAAPGRASAGGPVVLAPTLIVCPKSLLLQWQREIFRHTTLAPDDLHLFYGRSGRRATRRQVADKVFVLTTYETVLGSFESLGAPRPTRHRVVPLVGHSASGAPFALPVPKPADDGIDMLVPSSCQKGEQGSDADKGNHSDDDNNTVNNVANNNHHHHKDDDKDRRRASSLLHDIVWDRIVLDEAHVIRNWQTSKTHRAVCALRADRRWCLTGTAFNNSASDVVALCRFVGVAPYADPRWWTAPDDDQVDAWRRTFLLRRTKAALLMPDSAPPSTRPSPTRDNDGDDVDTNQGADCAPVTVHAAQTSSTTMSTTSTTIMTMSSAVAAALGPASLPPKVEKVRRVP</sequence>
<dbReference type="Gene3D" id="3.40.50.10810">
    <property type="entry name" value="Tandem AAA-ATPase domain"/>
    <property type="match status" value="2"/>
</dbReference>
<dbReference type="RefSeq" id="YP_009120551.1">
    <property type="nucleotide sequence ID" value="NC_026440.1"/>
</dbReference>
<keyword evidence="2" id="KW-0378">Hydrolase</keyword>
<feature type="region of interest" description="Disordered" evidence="4">
    <location>
        <begin position="226"/>
        <end position="274"/>
    </location>
</feature>
<dbReference type="OrthoDB" id="2514at10239"/>
<evidence type="ECO:0000313" key="7">
    <source>
        <dbReference type="Proteomes" id="UP000202511"/>
    </source>
</evidence>
<name>A0A0B5JBD2_9VIRU</name>
<dbReference type="CDD" id="cd18008">
    <property type="entry name" value="DEXDc_SHPRH-like"/>
    <property type="match status" value="1"/>
</dbReference>
<dbReference type="InterPro" id="IPR038718">
    <property type="entry name" value="SNF2-like_sf"/>
</dbReference>
<dbReference type="SUPFAM" id="SSF52540">
    <property type="entry name" value="P-loop containing nucleoside triphosphate hydrolases"/>
    <property type="match status" value="1"/>
</dbReference>
<feature type="region of interest" description="Disordered" evidence="4">
    <location>
        <begin position="376"/>
        <end position="403"/>
    </location>
</feature>
<protein>
    <submittedName>
        <fullName evidence="6">Rad5-like protein</fullName>
    </submittedName>
</protein>
<organism evidence="6 7">
    <name type="scientific">Pandoravirus inopinatum</name>
    <dbReference type="NCBI Taxonomy" id="1605721"/>
    <lineage>
        <taxon>Viruses</taxon>
        <taxon>Pandoravirus</taxon>
    </lineage>
</organism>
<keyword evidence="1" id="KW-0547">Nucleotide-binding</keyword>
<dbReference type="GO" id="GO:0008094">
    <property type="term" value="F:ATP-dependent activity, acting on DNA"/>
    <property type="evidence" value="ECO:0007669"/>
    <property type="project" value="TreeGrafter"/>
</dbReference>
<evidence type="ECO:0000313" key="6">
    <source>
        <dbReference type="EMBL" id="AJF98316.1"/>
    </source>
</evidence>